<proteinExistence type="predicted"/>
<dbReference type="SUPFAM" id="SSF55781">
    <property type="entry name" value="GAF domain-like"/>
    <property type="match status" value="1"/>
</dbReference>
<keyword evidence="3" id="KW-1185">Reference proteome</keyword>
<evidence type="ECO:0000259" key="1">
    <source>
        <dbReference type="SMART" id="SM00065"/>
    </source>
</evidence>
<dbReference type="Pfam" id="PF01590">
    <property type="entry name" value="GAF"/>
    <property type="match status" value="1"/>
</dbReference>
<dbReference type="SMART" id="SM00065">
    <property type="entry name" value="GAF"/>
    <property type="match status" value="1"/>
</dbReference>
<organism evidence="2 3">
    <name type="scientific">Roseateles flavus</name>
    <dbReference type="NCBI Taxonomy" id="3149041"/>
    <lineage>
        <taxon>Bacteria</taxon>
        <taxon>Pseudomonadati</taxon>
        <taxon>Pseudomonadota</taxon>
        <taxon>Betaproteobacteria</taxon>
        <taxon>Burkholderiales</taxon>
        <taxon>Sphaerotilaceae</taxon>
        <taxon>Roseateles</taxon>
    </lineage>
</organism>
<comment type="caution">
    <text evidence="2">The sequence shown here is derived from an EMBL/GenBank/DDBJ whole genome shotgun (WGS) entry which is preliminary data.</text>
</comment>
<dbReference type="RefSeq" id="WP_347612130.1">
    <property type="nucleotide sequence ID" value="NZ_JBDPZC010000010.1"/>
</dbReference>
<dbReference type="Gene3D" id="3.30.450.40">
    <property type="match status" value="1"/>
</dbReference>
<dbReference type="Proteomes" id="UP001462640">
    <property type="component" value="Unassembled WGS sequence"/>
</dbReference>
<dbReference type="EMBL" id="JBDPZC010000010">
    <property type="protein sequence ID" value="MEO3714960.1"/>
    <property type="molecule type" value="Genomic_DNA"/>
</dbReference>
<gene>
    <name evidence="2" type="ORF">ABDJ40_19500</name>
</gene>
<dbReference type="PANTHER" id="PTHR43102:SF2">
    <property type="entry name" value="GAF DOMAIN-CONTAINING PROTEIN"/>
    <property type="match status" value="1"/>
</dbReference>
<dbReference type="InterPro" id="IPR029016">
    <property type="entry name" value="GAF-like_dom_sf"/>
</dbReference>
<reference evidence="2 3" key="1">
    <citation type="submission" date="2024-05" db="EMBL/GenBank/DDBJ databases">
        <title>Roseateles sp. 2.12 16S ribosomal RNA gene Genome sequencing and assembly.</title>
        <authorList>
            <person name="Woo H."/>
        </authorList>
    </citation>
    <scope>NUCLEOTIDE SEQUENCE [LARGE SCALE GENOMIC DNA]</scope>
    <source>
        <strain evidence="2 3">2.12</strain>
    </source>
</reference>
<protein>
    <submittedName>
        <fullName evidence="2">GAF domain-containing protein</fullName>
    </submittedName>
</protein>
<accession>A0ABV0GIT9</accession>
<dbReference type="PANTHER" id="PTHR43102">
    <property type="entry name" value="SLR1143 PROTEIN"/>
    <property type="match status" value="1"/>
</dbReference>
<evidence type="ECO:0000313" key="3">
    <source>
        <dbReference type="Proteomes" id="UP001462640"/>
    </source>
</evidence>
<name>A0ABV0GIT9_9BURK</name>
<dbReference type="InterPro" id="IPR003018">
    <property type="entry name" value="GAF"/>
</dbReference>
<feature type="domain" description="GAF" evidence="1">
    <location>
        <begin position="26"/>
        <end position="167"/>
    </location>
</feature>
<evidence type="ECO:0000313" key="2">
    <source>
        <dbReference type="EMBL" id="MEO3714960.1"/>
    </source>
</evidence>
<sequence>MQPAPLPANEPDRLAALRALLILDTPPEQRFDRIVEFAAQEFEVPVALINLIDEGRQWSKAAVGMVACEMRREESFCSYVVFSSQALVVEDLTQDPRFADAPLVQQAPHLRFYAGVPLNSKEGLTLGTLCLLDHRPRQLDATDLAILGTLGALCAGELRGESVESVED</sequence>